<reference evidence="2" key="1">
    <citation type="submission" date="2016-11" db="EMBL/GenBank/DDBJ databases">
        <authorList>
            <person name="Varghese N."/>
            <person name="Submissions S."/>
        </authorList>
    </citation>
    <scope>NUCLEOTIDE SEQUENCE [LARGE SCALE GENOMIC DNA]</scope>
    <source>
        <strain evidence="2">C3</strain>
    </source>
</reference>
<accession>A0A1K1Q5T6</accession>
<evidence type="ECO:0000313" key="1">
    <source>
        <dbReference type="EMBL" id="SFW55255.1"/>
    </source>
</evidence>
<dbReference type="Proteomes" id="UP000182958">
    <property type="component" value="Unassembled WGS sequence"/>
</dbReference>
<dbReference type="EMBL" id="FPJA01000010">
    <property type="protein sequence ID" value="SFW55255.1"/>
    <property type="molecule type" value="Genomic_DNA"/>
</dbReference>
<dbReference type="Pfam" id="PF06923">
    <property type="entry name" value="GutM"/>
    <property type="match status" value="1"/>
</dbReference>
<evidence type="ECO:0000313" key="2">
    <source>
        <dbReference type="Proteomes" id="UP000182958"/>
    </source>
</evidence>
<gene>
    <name evidence="1" type="ORF">SAMN02910323_2394</name>
</gene>
<keyword evidence="2" id="KW-1185">Reference proteome</keyword>
<protein>
    <submittedName>
        <fullName evidence="1">Glucitol operon activator protein (GutM)</fullName>
    </submittedName>
</protein>
<dbReference type="AlphaFoldDB" id="A0A1K1Q5T6"/>
<sequence length="136" mass="15197">MGWMILLAMCMWLLQLLLGLWQFRRFNAHVKELRKMGRVAIGKAKGGFRSGAVVLICIDACGKIVHSENMSGRTVFAGFREMSILNGKFLPEITEADCKGLGKQVTAAVLNARQDYENYQELQKERCTENAAALAE</sequence>
<organism evidence="1 2">
    <name type="scientific">Selenomonas ruminantium</name>
    <dbReference type="NCBI Taxonomy" id="971"/>
    <lineage>
        <taxon>Bacteria</taxon>
        <taxon>Bacillati</taxon>
        <taxon>Bacillota</taxon>
        <taxon>Negativicutes</taxon>
        <taxon>Selenomonadales</taxon>
        <taxon>Selenomonadaceae</taxon>
        <taxon>Selenomonas</taxon>
    </lineage>
</organism>
<name>A0A1K1Q5T6_SELRU</name>
<dbReference type="RefSeq" id="WP_072306694.1">
    <property type="nucleotide sequence ID" value="NZ_FPJA01000010.1"/>
</dbReference>
<dbReference type="InterPro" id="IPR009693">
    <property type="entry name" value="Glucitol_operon_activator"/>
</dbReference>
<proteinExistence type="predicted"/>